<dbReference type="InterPro" id="IPR000073">
    <property type="entry name" value="AB_hydrolase_1"/>
</dbReference>
<gene>
    <name evidence="3" type="ORF">C7451_10126</name>
</gene>
<dbReference type="InterPro" id="IPR029058">
    <property type="entry name" value="AB_hydrolase_fold"/>
</dbReference>
<dbReference type="GO" id="GO:0016020">
    <property type="term" value="C:membrane"/>
    <property type="evidence" value="ECO:0007669"/>
    <property type="project" value="TreeGrafter"/>
</dbReference>
<dbReference type="PANTHER" id="PTHR43798:SF31">
    <property type="entry name" value="AB HYDROLASE SUPERFAMILY PROTEIN YCLE"/>
    <property type="match status" value="1"/>
</dbReference>
<dbReference type="RefSeq" id="WP_110297387.1">
    <property type="nucleotide sequence ID" value="NZ_QJJM01000001.1"/>
</dbReference>
<dbReference type="PANTHER" id="PTHR43798">
    <property type="entry name" value="MONOACYLGLYCEROL LIPASE"/>
    <property type="match status" value="1"/>
</dbReference>
<dbReference type="EMBL" id="QJJM01000001">
    <property type="protein sequence ID" value="PXW78964.1"/>
    <property type="molecule type" value="Genomic_DNA"/>
</dbReference>
<feature type="domain" description="AB hydrolase-1" evidence="2">
    <location>
        <begin position="38"/>
        <end position="279"/>
    </location>
</feature>
<evidence type="ECO:0000256" key="1">
    <source>
        <dbReference type="ARBA" id="ARBA00022801"/>
    </source>
</evidence>
<keyword evidence="1" id="KW-0378">Hydrolase</keyword>
<keyword evidence="4" id="KW-1185">Reference proteome</keyword>
<evidence type="ECO:0000313" key="4">
    <source>
        <dbReference type="Proteomes" id="UP000248014"/>
    </source>
</evidence>
<sequence length="319" mass="34584">MASDNRSYSDGFWWSNDGLRLHFRDYPAAPEHADRPPIICIPGLTRNARDFEKVAERLAGQWRVICVDLRGRGDSAYAKDPMSYVPLTYVQDMEALLREQAIDRFVAFGTSLGGLITMLLASTRPGRVVGALLNDVGPQLEPEGLARIRDYVGQGRSFPTWMHAARALSEAQGAVFPGHGVSEWLDLAKKTMKIGPGGRIVYDYDMKIAEPFAVPGGEAGVDLWPALGGLATAQVLIVRGALSDVFAEATAERMLAMLPHGALLTVANKGHAPSLEEPEVAQAIDRMLAQVDTGGDCGVGTAALAELVRRRLRPRPEQL</sequence>
<dbReference type="InterPro" id="IPR050266">
    <property type="entry name" value="AB_hydrolase_sf"/>
</dbReference>
<dbReference type="GO" id="GO:0016787">
    <property type="term" value="F:hydrolase activity"/>
    <property type="evidence" value="ECO:0007669"/>
    <property type="project" value="UniProtKB-KW"/>
</dbReference>
<dbReference type="Gene3D" id="3.40.50.1820">
    <property type="entry name" value="alpha/beta hydrolase"/>
    <property type="match status" value="1"/>
</dbReference>
<comment type="caution">
    <text evidence="3">The sequence shown here is derived from an EMBL/GenBank/DDBJ whole genome shotgun (WGS) entry which is preliminary data.</text>
</comment>
<dbReference type="Proteomes" id="UP000248014">
    <property type="component" value="Unassembled WGS sequence"/>
</dbReference>
<name>A0A2V3VCR6_9SPHN</name>
<proteinExistence type="predicted"/>
<reference evidence="3 4" key="1">
    <citation type="submission" date="2018-05" db="EMBL/GenBank/DDBJ databases">
        <title>Genomic Encyclopedia of Type Strains, Phase IV (KMG-IV): sequencing the most valuable type-strain genomes for metagenomic binning, comparative biology and taxonomic classification.</title>
        <authorList>
            <person name="Goeker M."/>
        </authorList>
    </citation>
    <scope>NUCLEOTIDE SEQUENCE [LARGE SCALE GENOMIC DNA]</scope>
    <source>
        <strain evidence="3 4">DSM 3183</strain>
    </source>
</reference>
<protein>
    <submittedName>
        <fullName evidence="3">Pimeloyl-ACP methyl ester carboxylesterase</fullName>
    </submittedName>
</protein>
<accession>A0A2V3VCR6</accession>
<dbReference type="AlphaFoldDB" id="A0A2V3VCR6"/>
<organism evidence="3 4">
    <name type="scientific">Blastomonas natatoria</name>
    <dbReference type="NCBI Taxonomy" id="34015"/>
    <lineage>
        <taxon>Bacteria</taxon>
        <taxon>Pseudomonadati</taxon>
        <taxon>Pseudomonadota</taxon>
        <taxon>Alphaproteobacteria</taxon>
        <taxon>Sphingomonadales</taxon>
        <taxon>Sphingomonadaceae</taxon>
        <taxon>Blastomonas</taxon>
    </lineage>
</organism>
<dbReference type="SUPFAM" id="SSF53474">
    <property type="entry name" value="alpha/beta-Hydrolases"/>
    <property type="match status" value="1"/>
</dbReference>
<evidence type="ECO:0000313" key="3">
    <source>
        <dbReference type="EMBL" id="PXW78964.1"/>
    </source>
</evidence>
<dbReference type="OrthoDB" id="9791366at2"/>
<evidence type="ECO:0000259" key="2">
    <source>
        <dbReference type="Pfam" id="PF12697"/>
    </source>
</evidence>
<dbReference type="Pfam" id="PF12697">
    <property type="entry name" value="Abhydrolase_6"/>
    <property type="match status" value="1"/>
</dbReference>